<keyword evidence="1" id="KW-0732">Signal</keyword>
<gene>
    <name evidence="2" type="ORF">PDM29_01790</name>
</gene>
<evidence type="ECO:0000256" key="1">
    <source>
        <dbReference type="SAM" id="SignalP"/>
    </source>
</evidence>
<accession>A0ABY9YQQ5</accession>
<keyword evidence="3" id="KW-1185">Reference proteome</keyword>
<evidence type="ECO:0000313" key="3">
    <source>
        <dbReference type="Proteomes" id="UP001302072"/>
    </source>
</evidence>
<dbReference type="RefSeq" id="WP_311192194.1">
    <property type="nucleotide sequence ID" value="NZ_CP115541.1"/>
</dbReference>
<protein>
    <submittedName>
        <fullName evidence="2">Uncharacterized protein</fullName>
    </submittedName>
</protein>
<reference evidence="2 3" key="1">
    <citation type="submission" date="2022-12" db="EMBL/GenBank/DDBJ databases">
        <title>Two new species, Stenotrophomonas aracearum and Stenotrophomonas oahuensis, isolated from Anthurium (Araceae family) in Hawaii.</title>
        <authorList>
            <person name="Chunag S.C."/>
            <person name="Dobhal S."/>
            <person name="Alvarez A."/>
            <person name="Arif M."/>
        </authorList>
    </citation>
    <scope>NUCLEOTIDE SEQUENCE [LARGE SCALE GENOMIC DNA]</scope>
    <source>
        <strain evidence="2 3">A5586</strain>
    </source>
</reference>
<sequence>MNVLRAVVTLCLLLSATVASAQATAECPNLPADSGLQWKEQAENNYLSCKATTADGREVLSLTLTQSDPNIPLSRPLRQEKGTFAGESMYWYLPDLGGQTPPGYADRRMTTVKLDKNKYAQISLYPSDSKELGSLQTLTRGMALGSSAVASER</sequence>
<feature type="chain" id="PRO_5045387845" evidence="1">
    <location>
        <begin position="22"/>
        <end position="153"/>
    </location>
</feature>
<feature type="signal peptide" evidence="1">
    <location>
        <begin position="1"/>
        <end position="21"/>
    </location>
</feature>
<evidence type="ECO:0000313" key="2">
    <source>
        <dbReference type="EMBL" id="WNH53028.1"/>
    </source>
</evidence>
<dbReference type="EMBL" id="CP115541">
    <property type="protein sequence ID" value="WNH53028.1"/>
    <property type="molecule type" value="Genomic_DNA"/>
</dbReference>
<dbReference type="Proteomes" id="UP001302072">
    <property type="component" value="Chromosome"/>
</dbReference>
<proteinExistence type="predicted"/>
<name>A0ABY9YQQ5_9GAMM</name>
<organism evidence="2 3">
    <name type="scientific">Stenotrophomonas oahuensis</name>
    <dbReference type="NCBI Taxonomy" id="3003271"/>
    <lineage>
        <taxon>Bacteria</taxon>
        <taxon>Pseudomonadati</taxon>
        <taxon>Pseudomonadota</taxon>
        <taxon>Gammaproteobacteria</taxon>
        <taxon>Lysobacterales</taxon>
        <taxon>Lysobacteraceae</taxon>
        <taxon>Stenotrophomonas</taxon>
    </lineage>
</organism>